<organism evidence="4">
    <name type="scientific">Streptomyces ambofaciens (strain ATCC 23877 / 3486 / DSM 40053 / JCM 4204 / NBRC 12836 / NRRL B-2516)</name>
    <dbReference type="NCBI Taxonomy" id="278992"/>
    <lineage>
        <taxon>Bacteria</taxon>
        <taxon>Bacillati</taxon>
        <taxon>Actinomycetota</taxon>
        <taxon>Actinomycetes</taxon>
        <taxon>Kitasatosporales</taxon>
        <taxon>Streptomycetaceae</taxon>
        <taxon>Streptomyces</taxon>
    </lineage>
</organism>
<feature type="compositionally biased region" description="Low complexity" evidence="1">
    <location>
        <begin position="57"/>
        <end position="80"/>
    </location>
</feature>
<evidence type="ECO:0000256" key="2">
    <source>
        <dbReference type="SAM" id="Phobius"/>
    </source>
</evidence>
<feature type="region of interest" description="Disordered" evidence="1">
    <location>
        <begin position="1"/>
        <end position="24"/>
    </location>
</feature>
<dbReference type="AlphaFoldDB" id="A0ADL9"/>
<dbReference type="RefSeq" id="WP_053140699.1">
    <property type="nucleotide sequence ID" value="NZ_CP012382.1"/>
</dbReference>
<reference evidence="3" key="4">
    <citation type="submission" date="2015-07" db="EMBL/GenBank/DDBJ databases">
        <title>Complete genome sequence of Streptomyces ambofaciens ATCC 23877, the spiramycin producer.</title>
        <authorList>
            <person name="Thibessard A."/>
            <person name="Haas D."/>
            <person name="Gerbaud C."/>
            <person name="Aigle B."/>
            <person name="Lautru S."/>
            <person name="Pernodet J.-L."/>
            <person name="Leblond P."/>
        </authorList>
    </citation>
    <scope>NUCLEOTIDE SEQUENCE [LARGE SCALE GENOMIC DNA]</scope>
    <source>
        <strain evidence="3">ATCC 23877</strain>
    </source>
</reference>
<keyword evidence="2" id="KW-1133">Transmembrane helix</keyword>
<evidence type="ECO:0000256" key="1">
    <source>
        <dbReference type="SAM" id="MobiDB-lite"/>
    </source>
</evidence>
<dbReference type="EMBL" id="CP012382">
    <property type="protein sequence ID" value="AKZ59756.1"/>
    <property type="molecule type" value="Genomic_DNA"/>
</dbReference>
<feature type="transmembrane region" description="Helical" evidence="2">
    <location>
        <begin position="26"/>
        <end position="46"/>
    </location>
</feature>
<evidence type="ECO:0000313" key="4">
    <source>
        <dbReference type="EMBL" id="CAJ88575.1"/>
    </source>
</evidence>
<gene>
    <name evidence="3" type="ORF">SAM23877_6711</name>
    <name evidence="4" type="ORF">SAMR0866</name>
</gene>
<keyword evidence="2" id="KW-0472">Membrane</keyword>
<reference evidence="4" key="2">
    <citation type="journal article" date="2006" name="Mol. Biol. Evol.">
        <title>Evolution of the terminal regions of the Streptomyces linear chromosome.</title>
        <authorList>
            <person name="Choulet F."/>
            <person name="Aigle B."/>
            <person name="Gallois A."/>
            <person name="Mangenot S."/>
            <person name="Gerbaud C."/>
            <person name="Truong C."/>
            <person name="Francou F.X."/>
            <person name="Fourrier C."/>
            <person name="Guerineau M."/>
            <person name="Decaris B."/>
            <person name="Barbe V."/>
            <person name="Pernodet J.L."/>
            <person name="Leblond P."/>
        </authorList>
    </citation>
    <scope>NUCLEOTIDE SEQUENCE</scope>
    <source>
        <strain evidence="4">ATCC 23877</strain>
    </source>
</reference>
<accession>A0ADL9</accession>
<sequence length="183" mass="19153">MSQPTPPPTSDVPSPARAPEKPRRKALVIGATVTTIAAVIGIGAIVTHRPGDDGLRATTARSSAPAEAPASPEAQESTPEAVYAEPTVDDFLVTLHTTKRQCSGNAGCTVIVEPDFAYIGADDTDPVASYDVTYEIRGDRSGPITATAELYPESMSFSPTMVETASSDTRVTVRMTGIVRGAY</sequence>
<name>A0ADL9_STRA7</name>
<dbReference type="KEGG" id="samb:SAM23877_6711"/>
<keyword evidence="2" id="KW-0812">Transmembrane</keyword>
<reference evidence="5" key="3">
    <citation type="journal article" date="2015" name="J. Biotechnol.">
        <title>Complete genome sequence of Streptomyces ambofaciens ATCC 23877, the spiramycin producer.</title>
        <authorList>
            <person name="Thibessard A."/>
            <person name="Haas D."/>
            <person name="Gerbaud C."/>
            <person name="Aigle B."/>
            <person name="Lautru S."/>
            <person name="Pernodet J.L."/>
            <person name="Leblond P."/>
        </authorList>
    </citation>
    <scope>NUCLEOTIDE SEQUENCE [LARGE SCALE GENOMIC DNA]</scope>
    <source>
        <strain evidence="5">ATCC 23877 / 3486 / DSM 40053 / JCM 4204 / NBRC 12836 / NRRL B-2516</strain>
    </source>
</reference>
<evidence type="ECO:0000313" key="5">
    <source>
        <dbReference type="Proteomes" id="UP000061018"/>
    </source>
</evidence>
<dbReference type="EMBL" id="AM238664">
    <property type="protein sequence ID" value="CAJ88575.1"/>
    <property type="molecule type" value="Genomic_DNA"/>
</dbReference>
<evidence type="ECO:0000313" key="3">
    <source>
        <dbReference type="EMBL" id="AKZ59756.1"/>
    </source>
</evidence>
<feature type="compositionally biased region" description="Pro residues" evidence="1">
    <location>
        <begin position="1"/>
        <end position="10"/>
    </location>
</feature>
<proteinExistence type="predicted"/>
<dbReference type="Proteomes" id="UP000061018">
    <property type="component" value="Chromosome"/>
</dbReference>
<protein>
    <submittedName>
        <fullName evidence="4">Uncharacterized protein</fullName>
    </submittedName>
</protein>
<reference evidence="4" key="1">
    <citation type="journal article" date="2006" name="Microbiology (Mosc.)">
        <title>Multiple biosynthetic and uptake systems mediate siderophore-dependent iron acquisition in Streptomyces coelicolor A3(2) and Streptomyces ambofaciens ATCC 23877.</title>
        <authorList>
            <person name="Barona-Gomez F."/>
            <person name="Lautru S."/>
            <person name="Francou F.X."/>
            <person name="Leblond P."/>
            <person name="Pernodet J.L."/>
            <person name="Challis G.L."/>
        </authorList>
    </citation>
    <scope>NUCLEOTIDE SEQUENCE</scope>
    <source>
        <strain evidence="4">ATCC 23877</strain>
    </source>
</reference>
<feature type="region of interest" description="Disordered" evidence="1">
    <location>
        <begin position="48"/>
        <end position="80"/>
    </location>
</feature>